<feature type="transmembrane region" description="Helical" evidence="1">
    <location>
        <begin position="204"/>
        <end position="223"/>
    </location>
</feature>
<keyword evidence="1" id="KW-1133">Transmembrane helix</keyword>
<feature type="transmembrane region" description="Helical" evidence="1">
    <location>
        <begin position="163"/>
        <end position="184"/>
    </location>
</feature>
<feature type="transmembrane region" description="Helical" evidence="1">
    <location>
        <begin position="48"/>
        <end position="67"/>
    </location>
</feature>
<proteinExistence type="predicted"/>
<evidence type="ECO:0000313" key="2">
    <source>
        <dbReference type="EMBL" id="ABM61437.1"/>
    </source>
</evidence>
<evidence type="ECO:0000313" key="3">
    <source>
        <dbReference type="Proteomes" id="UP000000647"/>
    </source>
</evidence>
<evidence type="ECO:0008006" key="4">
    <source>
        <dbReference type="Google" id="ProtNLM"/>
    </source>
</evidence>
<dbReference type="EMBL" id="CP000544">
    <property type="protein sequence ID" value="ABM61437.1"/>
    <property type="molecule type" value="Genomic_DNA"/>
</dbReference>
<dbReference type="RefSeq" id="WP_011813460.1">
    <property type="nucleotide sequence ID" value="NC_008789.1"/>
</dbReference>
<feature type="transmembrane region" description="Helical" evidence="1">
    <location>
        <begin position="98"/>
        <end position="119"/>
    </location>
</feature>
<organism evidence="2 3">
    <name type="scientific">Halorhodospira halophila (strain DSM 244 / SL1)</name>
    <name type="common">Ectothiorhodospira halophila (strain DSM 244 / SL1)</name>
    <dbReference type="NCBI Taxonomy" id="349124"/>
    <lineage>
        <taxon>Bacteria</taxon>
        <taxon>Pseudomonadati</taxon>
        <taxon>Pseudomonadota</taxon>
        <taxon>Gammaproteobacteria</taxon>
        <taxon>Chromatiales</taxon>
        <taxon>Ectothiorhodospiraceae</taxon>
        <taxon>Halorhodospira</taxon>
    </lineage>
</organism>
<dbReference type="Proteomes" id="UP000000647">
    <property type="component" value="Chromosome"/>
</dbReference>
<evidence type="ECO:0000256" key="1">
    <source>
        <dbReference type="SAM" id="Phobius"/>
    </source>
</evidence>
<reference evidence="3" key="1">
    <citation type="submission" date="2006-12" db="EMBL/GenBank/DDBJ databases">
        <title>Complete sequence of Halorhodospira halophila SL1.</title>
        <authorList>
            <consortium name="US DOE Joint Genome Institute"/>
            <person name="Copeland A."/>
            <person name="Lucas S."/>
            <person name="Lapidus A."/>
            <person name="Barry K."/>
            <person name="Detter J.C."/>
            <person name="Glavina del Rio T."/>
            <person name="Hammon N."/>
            <person name="Israni S."/>
            <person name="Dalin E."/>
            <person name="Tice H."/>
            <person name="Pitluck S."/>
            <person name="Saunders E."/>
            <person name="Brettin T."/>
            <person name="Bruce D."/>
            <person name="Han C."/>
            <person name="Tapia R."/>
            <person name="Schmutz J."/>
            <person name="Larimer F."/>
            <person name="Land M."/>
            <person name="Hauser L."/>
            <person name="Kyrpides N."/>
            <person name="Mikhailova N."/>
            <person name="Hoff W."/>
            <person name="Richardson P."/>
        </authorList>
    </citation>
    <scope>NUCLEOTIDE SEQUENCE [LARGE SCALE GENOMIC DNA]</scope>
    <source>
        <strain evidence="3">DSM 244 / SL1</strain>
    </source>
</reference>
<feature type="transmembrane region" description="Helical" evidence="1">
    <location>
        <begin position="229"/>
        <end position="248"/>
    </location>
</feature>
<sequence length="293" mass="30487">MKAFAAFILRGPFQAATVMVAAALLPLLSVLAAGALALVTLRDGLRQGVVVGAMAGAALFALMFAALGTGEPALRLILEQWVPVLLLAEVLRRSVSLPLTLLLWMALGAATVVGFHLVVPDPAAYWQSVVEAFLAVTGAEGELGAEGGTLLQEELLPVMTGLWAMNLMLVVLAGLLIGRGLQALMYNPGGLRAEFHSLDLGREAALVALVLWLGGLFAGPGLITDLALVTGVAFVVQAIAFSHAMVAARGLSVGWLVPVYLLAPLLFRPLALVGIGDALFQWRRRLGGGASSQ</sequence>
<keyword evidence="3" id="KW-1185">Reference proteome</keyword>
<protein>
    <recommendedName>
        <fullName evidence="4">DUF2232 domain-containing protein</fullName>
    </recommendedName>
</protein>
<feature type="transmembrane region" description="Helical" evidence="1">
    <location>
        <begin position="20"/>
        <end position="41"/>
    </location>
</feature>
<keyword evidence="1" id="KW-0472">Membrane</keyword>
<dbReference type="STRING" id="349124.Hhal_0655"/>
<dbReference type="HOGENOM" id="CLU_075529_0_0_6"/>
<name>A1WUS5_HALHL</name>
<dbReference type="OrthoDB" id="5659946at2"/>
<dbReference type="KEGG" id="hha:Hhal_0655"/>
<reference evidence="2 3" key="2">
    <citation type="journal article" date="2013" name="Stand. Genomic Sci.">
        <title>Complete genome sequence of Halorhodospira halophila SL1.</title>
        <authorList>
            <person name="Challacombe J.F."/>
            <person name="Majid S."/>
            <person name="Deole R."/>
            <person name="Brettin T.S."/>
            <person name="Bruce D."/>
            <person name="Delano S.F."/>
            <person name="Detter J.C."/>
            <person name="Gleasner C.D."/>
            <person name="Han C.S."/>
            <person name="Misra M."/>
            <person name="Reitenga K.G."/>
            <person name="Mikhailova N."/>
            <person name="Woyke T."/>
            <person name="Pitluck S."/>
            <person name="Nolan M."/>
            <person name="Land M.L."/>
            <person name="Saunders E."/>
            <person name="Tapia R."/>
            <person name="Lapidus A."/>
            <person name="Ivanova N."/>
            <person name="Hoff W.D."/>
        </authorList>
    </citation>
    <scope>NUCLEOTIDE SEQUENCE [LARGE SCALE GENOMIC DNA]</scope>
    <source>
        <strain evidence="3">DSM 244 / SL1</strain>
    </source>
</reference>
<accession>A1WUS5</accession>
<dbReference type="AlphaFoldDB" id="A1WUS5"/>
<keyword evidence="1" id="KW-0812">Transmembrane</keyword>
<dbReference type="eggNOG" id="ENOG50329TX">
    <property type="taxonomic scope" value="Bacteria"/>
</dbReference>
<gene>
    <name evidence="2" type="ordered locus">Hhal_0655</name>
</gene>
<feature type="transmembrane region" description="Helical" evidence="1">
    <location>
        <begin position="255"/>
        <end position="276"/>
    </location>
</feature>